<evidence type="ECO:0000313" key="2">
    <source>
        <dbReference type="Proteomes" id="UP000007882"/>
    </source>
</evidence>
<dbReference type="PATRIC" id="fig|512565.3.peg.3537"/>
<evidence type="ECO:0000313" key="1">
    <source>
        <dbReference type="EMBL" id="BAL88764.1"/>
    </source>
</evidence>
<dbReference type="RefSeq" id="WP_014443658.1">
    <property type="nucleotide sequence ID" value="NC_017093.1"/>
</dbReference>
<dbReference type="EMBL" id="AP012319">
    <property type="protein sequence ID" value="BAL88764.1"/>
    <property type="molecule type" value="Genomic_DNA"/>
</dbReference>
<dbReference type="HOGENOM" id="CLU_2233417_0_0_11"/>
<reference evidence="1 2" key="1">
    <citation type="submission" date="2012-02" db="EMBL/GenBank/DDBJ databases">
        <title>Complete genome sequence of Actinoplanes missouriensis 431 (= NBRC 102363).</title>
        <authorList>
            <person name="Ohnishi Y."/>
            <person name="Ishikawa J."/>
            <person name="Sekine M."/>
            <person name="Hosoyama A."/>
            <person name="Harada T."/>
            <person name="Narita H."/>
            <person name="Hata T."/>
            <person name="Konno Y."/>
            <person name="Tutikane K."/>
            <person name="Fujita N."/>
            <person name="Horinouchi S."/>
            <person name="Hayakawa M."/>
        </authorList>
    </citation>
    <scope>NUCLEOTIDE SEQUENCE [LARGE SCALE GENOMIC DNA]</scope>
    <source>
        <strain evidence="2">ATCC 14538 / DSM 43046 / CBS 188.64 / JCM 3121 / NBRC 102363 / NCIMB 12654 / NRRL B-3342 / UNCC 431</strain>
    </source>
</reference>
<dbReference type="Proteomes" id="UP000007882">
    <property type="component" value="Chromosome"/>
</dbReference>
<sequence>MDRFTGRCWLDWWANPSTNLFGAQISVVIVPADAESGWTAHGRLAEEGADALEAFTFLHGVDPVFTLRFVDDSAIPVIVHTISDDGAFTMTEYTGPQDRAFTHEIRL</sequence>
<protein>
    <submittedName>
        <fullName evidence="1">Uncharacterized protein</fullName>
    </submittedName>
</protein>
<dbReference type="STRING" id="512565.AMIS_35440"/>
<accession>I0H6X7</accession>
<dbReference type="KEGG" id="ams:AMIS_35440"/>
<organism evidence="1 2">
    <name type="scientific">Actinoplanes missouriensis (strain ATCC 14538 / DSM 43046 / CBS 188.64 / JCM 3121 / NBRC 102363 / NCIMB 12654 / NRRL B-3342 / UNCC 431)</name>
    <dbReference type="NCBI Taxonomy" id="512565"/>
    <lineage>
        <taxon>Bacteria</taxon>
        <taxon>Bacillati</taxon>
        <taxon>Actinomycetota</taxon>
        <taxon>Actinomycetes</taxon>
        <taxon>Micromonosporales</taxon>
        <taxon>Micromonosporaceae</taxon>
        <taxon>Actinoplanes</taxon>
    </lineage>
</organism>
<keyword evidence="2" id="KW-1185">Reference proteome</keyword>
<proteinExistence type="predicted"/>
<dbReference type="AlphaFoldDB" id="I0H6X7"/>
<gene>
    <name evidence="1" type="ordered locus">AMIS_35440</name>
</gene>
<name>I0H6X7_ACTM4</name>
<dbReference type="OrthoDB" id="3382315at2"/>